<feature type="coiled-coil region" evidence="1">
    <location>
        <begin position="161"/>
        <end position="188"/>
    </location>
</feature>
<keyword evidence="4" id="KW-1185">Reference proteome</keyword>
<dbReference type="InParanoid" id="A0A078AI51"/>
<reference evidence="3 4" key="1">
    <citation type="submission" date="2014-06" db="EMBL/GenBank/DDBJ databases">
        <authorList>
            <person name="Swart Estienne"/>
        </authorList>
    </citation>
    <scope>NUCLEOTIDE SEQUENCE [LARGE SCALE GENOMIC DNA]</scope>
    <source>
        <strain evidence="3 4">130c</strain>
    </source>
</reference>
<evidence type="ECO:0000313" key="3">
    <source>
        <dbReference type="EMBL" id="CDW81884.1"/>
    </source>
</evidence>
<name>A0A078AI51_STYLE</name>
<dbReference type="AlphaFoldDB" id="A0A078AI51"/>
<dbReference type="Proteomes" id="UP000039865">
    <property type="component" value="Unassembled WGS sequence"/>
</dbReference>
<keyword evidence="1" id="KW-0175">Coiled coil</keyword>
<feature type="transmembrane region" description="Helical" evidence="2">
    <location>
        <begin position="693"/>
        <end position="718"/>
    </location>
</feature>
<protein>
    <submittedName>
        <fullName evidence="3">Uncharacterized protein</fullName>
    </submittedName>
</protein>
<evidence type="ECO:0000256" key="2">
    <source>
        <dbReference type="SAM" id="Phobius"/>
    </source>
</evidence>
<keyword evidence="2" id="KW-0812">Transmembrane</keyword>
<sequence length="729" mass="86210">MMLKLRFGLQIPIFWIKSKRKQFCLLTARQDQMDCIYIILQKIIQSNYKENITNKVEVSIEREYHHEKCLNLHYQNGRGHKFYQYFEICNKLNHEEQFRWHQITEWILIIQTEFKYAFIQQFNYATIIFSLYFCIQLAVLINGSQIYMKQRYQVQQSVDYIFNEMDKLQIEEKELENLRENVQLQRQMELSRNANIQPGGQLRAPFNSDLRLSSQQTNFISNQSKQVSGTSLQVKATHSKTLQVDQDQSKLINQLIMESGLSLNLLASAQLETIDEGKQHDEDEQNDRDIVQSELNRMDNLMPQKSKFQERDDVASSVTSIPSYRLQEDQKTVIIRQDLNQTEDEDHNFESLVGSDRRKVQNNSSLEEQKYHIDQIKSSSSPKRVQRNLKFIEELKHQDLNLDFLSSSSIYSLNGPLNLKANKSASPQQQVLVEPLQKQTEHYKQGLRNANSQKSLSSRISKSNKLMPYMQYLANDNSMNNDDLENSQQIMLNNMSRNHHETIETEQPMIRHDDYRMTQTRNRYETFISHNIDDDQPNIQFTFNSRGNTRHFADDTIGDYYLERQKTNFTQKSTFNYQKSKSVVREAIKNLKEIEISYEQMGIVGIPRIYQTNNGKCFIRNMNVLISNYRQIEDQTDVQINRRLEEIRQIVQSRKFKYCQMIYDYFDFWNKYMILAIYLIFLGFMIIKLQDGLIPGVVLLGIGIFISVLFIGVQIFFFSRGEKSIRLKN</sequence>
<accession>A0A078AI51</accession>
<organism evidence="3 4">
    <name type="scientific">Stylonychia lemnae</name>
    <name type="common">Ciliate</name>
    <dbReference type="NCBI Taxonomy" id="5949"/>
    <lineage>
        <taxon>Eukaryota</taxon>
        <taxon>Sar</taxon>
        <taxon>Alveolata</taxon>
        <taxon>Ciliophora</taxon>
        <taxon>Intramacronucleata</taxon>
        <taxon>Spirotrichea</taxon>
        <taxon>Stichotrichia</taxon>
        <taxon>Sporadotrichida</taxon>
        <taxon>Oxytrichidae</taxon>
        <taxon>Stylonychinae</taxon>
        <taxon>Stylonychia</taxon>
    </lineage>
</organism>
<evidence type="ECO:0000256" key="1">
    <source>
        <dbReference type="SAM" id="Coils"/>
    </source>
</evidence>
<gene>
    <name evidence="3" type="primary">Contig9019.g9644</name>
    <name evidence="3" type="ORF">STYLEM_10908</name>
</gene>
<evidence type="ECO:0000313" key="4">
    <source>
        <dbReference type="Proteomes" id="UP000039865"/>
    </source>
</evidence>
<keyword evidence="2" id="KW-1133">Transmembrane helix</keyword>
<feature type="transmembrane region" description="Helical" evidence="2">
    <location>
        <begin position="122"/>
        <end position="141"/>
    </location>
</feature>
<keyword evidence="2" id="KW-0472">Membrane</keyword>
<proteinExistence type="predicted"/>
<feature type="transmembrane region" description="Helical" evidence="2">
    <location>
        <begin position="668"/>
        <end position="687"/>
    </location>
</feature>
<dbReference type="EMBL" id="CCKQ01010376">
    <property type="protein sequence ID" value="CDW81884.1"/>
    <property type="molecule type" value="Genomic_DNA"/>
</dbReference>